<feature type="signal peptide" evidence="4">
    <location>
        <begin position="1"/>
        <end position="19"/>
    </location>
</feature>
<dbReference type="EMBL" id="RPHB01000001">
    <property type="protein sequence ID" value="MBW3466277.1"/>
    <property type="molecule type" value="Genomic_DNA"/>
</dbReference>
<evidence type="ECO:0000256" key="1">
    <source>
        <dbReference type="ARBA" id="ARBA00022553"/>
    </source>
</evidence>
<evidence type="ECO:0000256" key="3">
    <source>
        <dbReference type="SAM" id="Phobius"/>
    </source>
</evidence>
<keyword evidence="1" id="KW-0597">Phosphoprotein</keyword>
<feature type="transmembrane region" description="Helical" evidence="3">
    <location>
        <begin position="746"/>
        <end position="763"/>
    </location>
</feature>
<dbReference type="InterPro" id="IPR016032">
    <property type="entry name" value="Sig_transdc_resp-reg_C-effctor"/>
</dbReference>
<dbReference type="Proteomes" id="UP000727490">
    <property type="component" value="Unassembled WGS sequence"/>
</dbReference>
<keyword evidence="4" id="KW-0732">Signal</keyword>
<dbReference type="PANTHER" id="PTHR43547">
    <property type="entry name" value="TWO-COMPONENT HISTIDINE KINASE"/>
    <property type="match status" value="1"/>
</dbReference>
<keyword evidence="3" id="KW-0812">Transmembrane</keyword>
<dbReference type="Gene3D" id="2.60.40.10">
    <property type="entry name" value="Immunoglobulins"/>
    <property type="match status" value="1"/>
</dbReference>
<keyword evidence="3" id="KW-1133">Transmembrane helix</keyword>
<comment type="caution">
    <text evidence="5">The sequence shown here is derived from an EMBL/GenBank/DDBJ whole genome shotgun (WGS) entry which is preliminary data.</text>
</comment>
<dbReference type="Gene3D" id="2.130.10.10">
    <property type="entry name" value="YVTN repeat-like/Quinoprotein amine dehydrogenase"/>
    <property type="match status" value="2"/>
</dbReference>
<evidence type="ECO:0000313" key="6">
    <source>
        <dbReference type="Proteomes" id="UP000727490"/>
    </source>
</evidence>
<proteinExistence type="predicted"/>
<dbReference type="RefSeq" id="WP_246611400.1">
    <property type="nucleotide sequence ID" value="NZ_RPHB01000001.1"/>
</dbReference>
<name>A0A951IU32_9BACT</name>
<keyword evidence="3" id="KW-0472">Membrane</keyword>
<dbReference type="AlphaFoldDB" id="A0A951IU32"/>
<dbReference type="GO" id="GO:0003677">
    <property type="term" value="F:DNA binding"/>
    <property type="evidence" value="ECO:0007669"/>
    <property type="project" value="InterPro"/>
</dbReference>
<dbReference type="InterPro" id="IPR011047">
    <property type="entry name" value="Quinoprotein_ADH-like_sf"/>
</dbReference>
<dbReference type="PANTHER" id="PTHR43547:SF2">
    <property type="entry name" value="HYBRID SIGNAL TRANSDUCTION HISTIDINE KINASE C"/>
    <property type="match status" value="1"/>
</dbReference>
<dbReference type="SUPFAM" id="SSF50998">
    <property type="entry name" value="Quinoprotein alcohol dehydrogenase-like"/>
    <property type="match status" value="1"/>
</dbReference>
<organism evidence="5 6">
    <name type="scientific">Arthrospiribacter ruber</name>
    <dbReference type="NCBI Taxonomy" id="2487934"/>
    <lineage>
        <taxon>Bacteria</taxon>
        <taxon>Pseudomonadati</taxon>
        <taxon>Bacteroidota</taxon>
        <taxon>Cytophagia</taxon>
        <taxon>Cytophagales</taxon>
        <taxon>Cyclobacteriaceae</taxon>
        <taxon>Arthrospiribacter</taxon>
    </lineage>
</organism>
<dbReference type="InterPro" id="IPR036388">
    <property type="entry name" value="WH-like_DNA-bd_sf"/>
</dbReference>
<gene>
    <name evidence="5" type="ORF">EGN73_00415</name>
</gene>
<dbReference type="SUPFAM" id="SSF46894">
    <property type="entry name" value="C-terminal effector domain of the bipartite response regulators"/>
    <property type="match status" value="1"/>
</dbReference>
<protein>
    <submittedName>
        <fullName evidence="5">Regulator</fullName>
    </submittedName>
</protein>
<accession>A0A951IU32</accession>
<keyword evidence="6" id="KW-1185">Reference proteome</keyword>
<dbReference type="Gene3D" id="1.10.10.10">
    <property type="entry name" value="Winged helix-like DNA-binding domain superfamily/Winged helix DNA-binding domain"/>
    <property type="match status" value="1"/>
</dbReference>
<keyword evidence="2" id="KW-0175">Coiled coil</keyword>
<evidence type="ECO:0000256" key="4">
    <source>
        <dbReference type="SAM" id="SignalP"/>
    </source>
</evidence>
<dbReference type="InterPro" id="IPR015943">
    <property type="entry name" value="WD40/YVTN_repeat-like_dom_sf"/>
</dbReference>
<dbReference type="GO" id="GO:0006355">
    <property type="term" value="P:regulation of DNA-templated transcription"/>
    <property type="evidence" value="ECO:0007669"/>
    <property type="project" value="InterPro"/>
</dbReference>
<evidence type="ECO:0000313" key="5">
    <source>
        <dbReference type="EMBL" id="MBW3466277.1"/>
    </source>
</evidence>
<evidence type="ECO:0000256" key="2">
    <source>
        <dbReference type="SAM" id="Coils"/>
    </source>
</evidence>
<dbReference type="GO" id="GO:0000155">
    <property type="term" value="F:phosphorelay sensor kinase activity"/>
    <property type="evidence" value="ECO:0007669"/>
    <property type="project" value="TreeGrafter"/>
</dbReference>
<sequence length="954" mass="110884">MKKIISIVYFFLCYTSSMAQSIELGLPFYKYFSSQEYSGGIQNYGFAQNESGLIYVANNFGMLEYDGTKWNRYSLPNSTKIRDIVIDDQNRIFAAGQGEFGYFAPGEKGYLEFLSLIPTLPENERNLEEVWKIFRMHNAIIFCTFNKLFVFRTDLQLENIIEAESHFESFFSHNNQLLVHDRGIGLKRLQNSTLELLKNQGELSNTYVSGIAAVGKDERLIFTRDKGIFHYNEAEIKKWAPSNLNEIKNINHVLRLRDGKIALGTQNDGIFIITEAGELTLHMDKSHGLHNNTVLSQFEDIRGNLWIGHSNGISLLELNLPFRLIDQFSNLSGTGYDAFVADDMIYFGTNNGVSYLPQNEKGESKLISNTSGQVYQINSIQNHILVAHNDGAFEINGTRARKITDYQGVWNFLPLKDHPNLIVSGTYTGLVLFEIRDGKVEFLRKLKGFDESSRLMQQDEKGNIWMTHGYKGVYKLQLSEDLQSVSYEFYGVDKGLPTNLLISVWKINDRLLFTTEYGIYVYNHAEDRFEKDEFFRPYFGDDFLITSLLEDPLGNIFYIGEQEVGVLEKQIGGGFQKKHQVFNKILPFLNDDLQNISLLRGNEALFAGNDGFIWFKLDRNSPAFLPGFPTIIRSVYQTGASDSLILMNNHHQSRNVQLKLKYELADLRFEVANPVPNQENDLEFQYWLEGFEEGYGEWTVRKDKSYTNLREGKYTFHVISRDLFGNEGQEAIFEFEVMPPWYRSTLAYFIYFILTMVALYFIYKTIEKRYQKKTKKITAEQTRQLKEKESVLVASQMEIERLKTEKLEFEIKNKNKELASATMHLINKNGFIDHTRTHLTSIIKKSKNQEVKNEIQKVIHSIEKNIKGDKEWEQFEIHFDQVHGDFMSRFKKRYPDLSPQEIKLSAYLRMNLSSKEIAYLMNISTRGVEIARYRLRKKIQLERHENLQEFILKY</sequence>
<dbReference type="InterPro" id="IPR013783">
    <property type="entry name" value="Ig-like_fold"/>
</dbReference>
<feature type="chain" id="PRO_5037924612" evidence="4">
    <location>
        <begin position="20"/>
        <end position="954"/>
    </location>
</feature>
<feature type="coiled-coil region" evidence="2">
    <location>
        <begin position="785"/>
        <end position="819"/>
    </location>
</feature>
<reference evidence="5 6" key="1">
    <citation type="journal article" date="2020" name="Syst. Appl. Microbiol.">
        <title>Arthrospiribacter ruber gen. nov., sp. nov., a novel bacterium isolated from Arthrospira cultures.</title>
        <authorList>
            <person name="Waleron M."/>
            <person name="Misztak A."/>
            <person name="Waleron M.M."/>
            <person name="Furmaniak M."/>
            <person name="Mrozik A."/>
            <person name="Waleron K."/>
        </authorList>
    </citation>
    <scope>NUCLEOTIDE SEQUENCE [LARGE SCALE GENOMIC DNA]</scope>
    <source>
        <strain evidence="5 6">DPMB0001</strain>
    </source>
</reference>